<sequence length="344" mass="38351">MAYTHFRYIAYQVPTVGLIGKQLCGMLPGNEPVLAPNTSYCNQAIQYLGSISNTDAKIRMARLFSVLLYAQENIPADDVTMNVFLAPEFYFRPYQSTIAGQPPAYSYADYCNLKEAFGEFIEDDRFQHWLIIPGSVIWNDVNSIGKREPKDWQLFYNTALCGASEYKVNEKAYPSIIDGMPLLNANGTPVSTLTNTVFTNTTSRYKSDQKLAKHIFNFHEVKCGMEICLEHHMGVLKTAYQQYIASIPSGSTAIPIQLQLLIAGGMTIQPSNIAVTNNAYVLRNDGLYNPSVPQTQLIHPNGQSFPIQQTWKLTDSMAVQDPPGCNAGYSFPQALNIYPELPLS</sequence>
<dbReference type="EMBL" id="RIAR02000001">
    <property type="protein sequence ID" value="NSL87285.1"/>
    <property type="molecule type" value="Genomic_DNA"/>
</dbReference>
<dbReference type="AlphaFoldDB" id="A0A9Q5DBC8"/>
<organism evidence="1 2">
    <name type="scientific">Chitinophaga solisilvae</name>
    <dbReference type="NCBI Taxonomy" id="1233460"/>
    <lineage>
        <taxon>Bacteria</taxon>
        <taxon>Pseudomonadati</taxon>
        <taxon>Bacteroidota</taxon>
        <taxon>Chitinophagia</taxon>
        <taxon>Chitinophagales</taxon>
        <taxon>Chitinophagaceae</taxon>
        <taxon>Chitinophaga</taxon>
    </lineage>
</organism>
<proteinExistence type="predicted"/>
<evidence type="ECO:0000313" key="2">
    <source>
        <dbReference type="Proteomes" id="UP000281028"/>
    </source>
</evidence>
<evidence type="ECO:0000313" key="1">
    <source>
        <dbReference type="EMBL" id="NSL87285.1"/>
    </source>
</evidence>
<dbReference type="OrthoDB" id="1736849at2"/>
<keyword evidence="2" id="KW-1185">Reference proteome</keyword>
<gene>
    <name evidence="1" type="ORF">ECE50_010620</name>
</gene>
<accession>A0A9Q5DBC8</accession>
<reference evidence="1" key="1">
    <citation type="submission" date="2020-05" db="EMBL/GenBank/DDBJ databases">
        <title>Chitinophaga laudate sp. nov., isolated from a tropical peat swamp.</title>
        <authorList>
            <person name="Goh C.B.S."/>
            <person name="Lee M.S."/>
            <person name="Parimannan S."/>
            <person name="Pasbakhsh P."/>
            <person name="Yule C.M."/>
            <person name="Rajandas H."/>
            <person name="Loke S."/>
            <person name="Croft L."/>
            <person name="Tan J.B.L."/>
        </authorList>
    </citation>
    <scope>NUCLEOTIDE SEQUENCE</scope>
    <source>
        <strain evidence="1">Mgbs1</strain>
    </source>
</reference>
<comment type="caution">
    <text evidence="1">The sequence shown here is derived from an EMBL/GenBank/DDBJ whole genome shotgun (WGS) entry which is preliminary data.</text>
</comment>
<dbReference type="Proteomes" id="UP000281028">
    <property type="component" value="Unassembled WGS sequence"/>
</dbReference>
<protein>
    <submittedName>
        <fullName evidence="1">Uncharacterized protein</fullName>
    </submittedName>
</protein>
<name>A0A9Q5DBC8_9BACT</name>